<evidence type="ECO:0000313" key="1">
    <source>
        <dbReference type="EMBL" id="KAI3365302.1"/>
    </source>
</evidence>
<sequence>AYQARGGAKTSSFNTSNLIAHIRKNHPEVHEAFVQQSNAKQLGKDALKKTTQLSLKESTEKKMKYNKEHPRAKAISQKIMECIALDNQPFSIVQDAAGFSKLVEFLEPRFAMPNRKYFSDVCLPELYSVVHRHVEKLISDAVAISFTTDIWSSSVSQVSMLSLTAQWLDPDFAPIKAVLHSQECRGSHTAQAITCAFGKMFEMWKITKEKVHVVVRDNARNMAKATSEFGVPSLPCMAHTLQLAVSGGALSQRNIADALAVGRRVVGHFKHSPLACSRFEDIQKELSMPVKKLQQDAPTRWNSTYYMMQSLMEQKRALSAYAADYELPATLNATQWGILEKMTNLLEPFEQLTKDISSAEATAADVIPAVMSLTRLLAKTDESDKGVQTAKRTLLEAVCDRFNGVQSEPLYAIATMVDARYKDRYFDSDKKGEALNMLLSVVDEMAAGGNDHQEEAAAASADDPTQEDWNPAPKKARNKSLQDMYQEILAENDIIKQATAGETASQVHAYLGEVTILKKECPLKYWKSNQMRFPALARVARKYLTALPLYQCRQRTAVQCCLECHRREEE</sequence>
<proteinExistence type="predicted"/>
<dbReference type="Proteomes" id="UP000831701">
    <property type="component" value="Chromosome 12"/>
</dbReference>
<keyword evidence="2" id="KW-1185">Reference proteome</keyword>
<gene>
    <name evidence="1" type="ORF">L3Q82_010398</name>
</gene>
<feature type="non-terminal residue" evidence="1">
    <location>
        <position position="1"/>
    </location>
</feature>
<name>A0ACB8WDE2_9TELE</name>
<comment type="caution">
    <text evidence="1">The sequence shown here is derived from an EMBL/GenBank/DDBJ whole genome shotgun (WGS) entry which is preliminary data.</text>
</comment>
<protein>
    <submittedName>
        <fullName evidence="1">Uncharacterized protein</fullName>
    </submittedName>
</protein>
<reference evidence="1" key="1">
    <citation type="submission" date="2022-04" db="EMBL/GenBank/DDBJ databases">
        <title>Jade perch genome.</title>
        <authorList>
            <person name="Chao B."/>
        </authorList>
    </citation>
    <scope>NUCLEOTIDE SEQUENCE</scope>
    <source>
        <strain evidence="1">CB-2022</strain>
    </source>
</reference>
<dbReference type="EMBL" id="CM041542">
    <property type="protein sequence ID" value="KAI3365302.1"/>
    <property type="molecule type" value="Genomic_DNA"/>
</dbReference>
<evidence type="ECO:0000313" key="2">
    <source>
        <dbReference type="Proteomes" id="UP000831701"/>
    </source>
</evidence>
<feature type="non-terminal residue" evidence="1">
    <location>
        <position position="570"/>
    </location>
</feature>
<accession>A0ACB8WDE2</accession>
<organism evidence="1 2">
    <name type="scientific">Scortum barcoo</name>
    <name type="common">barcoo grunter</name>
    <dbReference type="NCBI Taxonomy" id="214431"/>
    <lineage>
        <taxon>Eukaryota</taxon>
        <taxon>Metazoa</taxon>
        <taxon>Chordata</taxon>
        <taxon>Craniata</taxon>
        <taxon>Vertebrata</taxon>
        <taxon>Euteleostomi</taxon>
        <taxon>Actinopterygii</taxon>
        <taxon>Neopterygii</taxon>
        <taxon>Teleostei</taxon>
        <taxon>Neoteleostei</taxon>
        <taxon>Acanthomorphata</taxon>
        <taxon>Eupercaria</taxon>
        <taxon>Centrarchiformes</taxon>
        <taxon>Terapontoidei</taxon>
        <taxon>Terapontidae</taxon>
        <taxon>Scortum</taxon>
    </lineage>
</organism>